<protein>
    <recommendedName>
        <fullName evidence="4">HIRAN domain-containing protein</fullName>
    </recommendedName>
</protein>
<dbReference type="Gene3D" id="3.30.70.2330">
    <property type="match status" value="1"/>
</dbReference>
<comment type="caution">
    <text evidence="5">The sequence shown here is derived from an EMBL/GenBank/DDBJ whole genome shotgun (WGS) entry which is preliminary data.</text>
</comment>
<keyword evidence="1" id="KW-0479">Metal-binding</keyword>
<keyword evidence="2" id="KW-0378">Hydrolase</keyword>
<dbReference type="EMBL" id="NIRN01000001">
    <property type="protein sequence ID" value="PHI05976.1"/>
    <property type="molecule type" value="Genomic_DNA"/>
</dbReference>
<feature type="domain" description="HIRAN" evidence="4">
    <location>
        <begin position="138"/>
        <end position="184"/>
    </location>
</feature>
<evidence type="ECO:0000256" key="3">
    <source>
        <dbReference type="SAM" id="Phobius"/>
    </source>
</evidence>
<gene>
    <name evidence="5" type="ORF">CBG54_02405</name>
</gene>
<organism evidence="5 6">
    <name type="scientific">Fusobacterium nucleatum subsp. polymorphum</name>
    <name type="common">Fusobacterium polymorphum</name>
    <dbReference type="NCBI Taxonomy" id="76857"/>
    <lineage>
        <taxon>Bacteria</taxon>
        <taxon>Fusobacteriati</taxon>
        <taxon>Fusobacteriota</taxon>
        <taxon>Fusobacteriia</taxon>
        <taxon>Fusobacteriales</taxon>
        <taxon>Fusobacteriaceae</taxon>
        <taxon>Fusobacterium</taxon>
    </lineage>
</organism>
<evidence type="ECO:0000259" key="4">
    <source>
        <dbReference type="Pfam" id="PF08797"/>
    </source>
</evidence>
<dbReference type="InterPro" id="IPR014905">
    <property type="entry name" value="HIRAN"/>
</dbReference>
<evidence type="ECO:0000256" key="2">
    <source>
        <dbReference type="ARBA" id="ARBA00022801"/>
    </source>
</evidence>
<reference evidence="5 6" key="1">
    <citation type="submission" date="2017-06" db="EMBL/GenBank/DDBJ databases">
        <title>Draft genome sequence of Fusobacterium nucleatum subsp. polymorphum KCOM 1271 (=ChDC F305).</title>
        <authorList>
            <person name="Kook J.-K."/>
            <person name="Park S.-N."/>
            <person name="Lim Y.K."/>
            <person name="Roh H."/>
        </authorList>
    </citation>
    <scope>NUCLEOTIDE SEQUENCE [LARGE SCALE GENOMIC DNA]</scope>
    <source>
        <strain evidence="6">KCOM 1271 (ChDC F305)</strain>
    </source>
</reference>
<evidence type="ECO:0000313" key="6">
    <source>
        <dbReference type="Proteomes" id="UP000224182"/>
    </source>
</evidence>
<evidence type="ECO:0000313" key="5">
    <source>
        <dbReference type="EMBL" id="PHI05976.1"/>
    </source>
</evidence>
<keyword evidence="3" id="KW-0472">Membrane</keyword>
<name>A0A2C6BHJ4_FUSNP</name>
<feature type="transmembrane region" description="Helical" evidence="3">
    <location>
        <begin position="5"/>
        <end position="23"/>
    </location>
</feature>
<evidence type="ECO:0000256" key="1">
    <source>
        <dbReference type="ARBA" id="ARBA00022723"/>
    </source>
</evidence>
<dbReference type="GO" id="GO:0008270">
    <property type="term" value="F:zinc ion binding"/>
    <property type="evidence" value="ECO:0007669"/>
    <property type="project" value="InterPro"/>
</dbReference>
<dbReference type="AlphaFoldDB" id="A0A2C6BHJ4"/>
<proteinExistence type="predicted"/>
<feature type="transmembrane region" description="Helical" evidence="3">
    <location>
        <begin position="29"/>
        <end position="49"/>
    </location>
</feature>
<dbReference type="Proteomes" id="UP000224182">
    <property type="component" value="Unassembled WGS sequence"/>
</dbReference>
<dbReference type="GO" id="GO:0016818">
    <property type="term" value="F:hydrolase activity, acting on acid anhydrides, in phosphorus-containing anhydrides"/>
    <property type="evidence" value="ECO:0007669"/>
    <property type="project" value="InterPro"/>
</dbReference>
<keyword evidence="3" id="KW-0812">Transmembrane</keyword>
<accession>A0A2C6BHJ4</accession>
<sequence length="223" mass="25678">MLKKILKYLFLIMTIIFGILTIVAFTDSIIFGIIMLVITFIFFFFFSLFSAKNINNISKNNENIKQNKTLKFQVAGTFLGGRQANISKFFFKKIEKKEIISYEGLTDSEIKTKENIDVEIYEIPQDYEIKSNYSDGLIKFEKEPENEYDKNAIRVMIKGMGTVGYVPKNINISFAKILENNDIKEITATICGGEYKLWNGKKLKNDRDDYSVTITINSLISDN</sequence>
<dbReference type="RefSeq" id="WP_098973634.1">
    <property type="nucleotide sequence ID" value="NZ_CP077115.1"/>
</dbReference>
<keyword evidence="3" id="KW-1133">Transmembrane helix</keyword>
<dbReference type="Pfam" id="PF08797">
    <property type="entry name" value="HIRAN"/>
    <property type="match status" value="1"/>
</dbReference>
<dbReference type="GO" id="GO:0003676">
    <property type="term" value="F:nucleic acid binding"/>
    <property type="evidence" value="ECO:0007669"/>
    <property type="project" value="InterPro"/>
</dbReference>